<accession>A0AAD9JB13</accession>
<dbReference type="GO" id="GO:0030414">
    <property type="term" value="F:peptidase inhibitor activity"/>
    <property type="evidence" value="ECO:0007669"/>
    <property type="project" value="InterPro"/>
</dbReference>
<dbReference type="InterPro" id="IPR036645">
    <property type="entry name" value="Elafin-like_sf"/>
</dbReference>
<dbReference type="CDD" id="cd00199">
    <property type="entry name" value="WAP"/>
    <property type="match status" value="1"/>
</dbReference>
<keyword evidence="4" id="KW-1185">Reference proteome</keyword>
<sequence>MNRTRLAQSATLQQTPRQRNWTPAILEIRREHNPLLGVRNISFDERGSLWIVSNNGIESDMADGSVESYLESGGLSRFSFSHETIAEMALFSISRPVKLSGDLIHNDMRYKLRRRIIALIKSGDIQGEGDLSFTDFNLTDRKPGLCPPAHMITNDTCQSQCTADSQCPGEKICCKNGCGVMDCMSPRGSLYNRLELLACEGNVIELVCPSGYQIKAQLIVYLAFVVYLMKTMCENKEDCRVSAMTSFLGEPCSNKWTNKYLKAEYYCEEKFSNVDFCENSGLKSISYNGGQVIATHSAFWGRDDDTSICPDPSINGTTDCSQNNADQIFRLMCDGRTSCQFDPVSTVFGNICPGVHKYLSLTYKCKNCINEYPDDNKCEFWGLKGECGRNLIWMTNNCRRTCTRRSDWKPDMVNYHHNSTECDVWARSGECIKNPPYMLVYCRKSCLAPVSLIECLNKATDYACEYWMRFGGCMSSSSYMLKYCSGACSRCDPKINGVPVAAPKVKVGADMSENVGWMRKTNDFTRGMSIVGPWKIPVSGRLTGFDLRVVSDNELSLEIWRQNYSSEDTTSKNFDRVYYLNVKYAGSPDKPVSKTVSLPDCFEVKKGDWIGFSSRRGNAPLDYCSDKTFNELTYFRSALSETGGFLAKSFTYQFAIGAQVEEGGTCPDVLGDAFE</sequence>
<evidence type="ECO:0000313" key="4">
    <source>
        <dbReference type="Proteomes" id="UP001208570"/>
    </source>
</evidence>
<feature type="domain" description="SUEL-type lectin" evidence="1">
    <location>
        <begin position="284"/>
        <end position="366"/>
    </location>
</feature>
<proteinExistence type="predicted"/>
<dbReference type="PANTHER" id="PTHR46780">
    <property type="entry name" value="PROTEIN EVA-1"/>
    <property type="match status" value="1"/>
</dbReference>
<evidence type="ECO:0000259" key="2">
    <source>
        <dbReference type="PROSITE" id="PS51390"/>
    </source>
</evidence>
<name>A0AAD9JB13_9ANNE</name>
<protein>
    <submittedName>
        <fullName evidence="3">Uncharacterized protein</fullName>
    </submittedName>
</protein>
<reference evidence="3" key="1">
    <citation type="journal article" date="2023" name="Mol. Biol. Evol.">
        <title>Third-Generation Sequencing Reveals the Adaptive Role of the Epigenome in Three Deep-Sea Polychaetes.</title>
        <authorList>
            <person name="Perez M."/>
            <person name="Aroh O."/>
            <person name="Sun Y."/>
            <person name="Lan Y."/>
            <person name="Juniper S.K."/>
            <person name="Young C.R."/>
            <person name="Angers B."/>
            <person name="Qian P.Y."/>
        </authorList>
    </citation>
    <scope>NUCLEOTIDE SEQUENCE</scope>
    <source>
        <strain evidence="3">P08H-3</strain>
    </source>
</reference>
<evidence type="ECO:0000313" key="3">
    <source>
        <dbReference type="EMBL" id="KAK2149477.1"/>
    </source>
</evidence>
<dbReference type="CDD" id="cd22823">
    <property type="entry name" value="Gal_Rha_Lectin"/>
    <property type="match status" value="1"/>
</dbReference>
<dbReference type="Pfam" id="PF00095">
    <property type="entry name" value="WAP"/>
    <property type="match status" value="1"/>
</dbReference>
<comment type="caution">
    <text evidence="3">The sequence shown here is derived from an EMBL/GenBank/DDBJ whole genome shotgun (WGS) entry which is preliminary data.</text>
</comment>
<dbReference type="AlphaFoldDB" id="A0AAD9JB13"/>
<dbReference type="SUPFAM" id="SSF57256">
    <property type="entry name" value="Elafin-like"/>
    <property type="match status" value="1"/>
</dbReference>
<dbReference type="SMART" id="SM00217">
    <property type="entry name" value="WAP"/>
    <property type="match status" value="1"/>
</dbReference>
<dbReference type="PROSITE" id="PS50228">
    <property type="entry name" value="SUEL_LECTIN"/>
    <property type="match status" value="1"/>
</dbReference>
<gene>
    <name evidence="3" type="ORF">LSH36_450g02092</name>
</gene>
<dbReference type="Gene3D" id="2.60.120.740">
    <property type="match status" value="2"/>
</dbReference>
<dbReference type="Pfam" id="PF01549">
    <property type="entry name" value="ShK"/>
    <property type="match status" value="3"/>
</dbReference>
<dbReference type="EMBL" id="JAODUP010000450">
    <property type="protein sequence ID" value="KAK2149477.1"/>
    <property type="molecule type" value="Genomic_DNA"/>
</dbReference>
<dbReference type="InterPro" id="IPR043159">
    <property type="entry name" value="Lectin_gal-bd_sf"/>
</dbReference>
<feature type="domain" description="WAP" evidence="2">
    <location>
        <begin position="139"/>
        <end position="187"/>
    </location>
</feature>
<dbReference type="PROSITE" id="PS51390">
    <property type="entry name" value="WAP"/>
    <property type="match status" value="1"/>
</dbReference>
<dbReference type="InterPro" id="IPR003582">
    <property type="entry name" value="ShKT_dom"/>
</dbReference>
<dbReference type="Proteomes" id="UP001208570">
    <property type="component" value="Unassembled WGS sequence"/>
</dbReference>
<dbReference type="Gene3D" id="4.10.75.10">
    <property type="entry name" value="Elafin-like"/>
    <property type="match status" value="1"/>
</dbReference>
<dbReference type="GO" id="GO:0005576">
    <property type="term" value="C:extracellular region"/>
    <property type="evidence" value="ECO:0007669"/>
    <property type="project" value="InterPro"/>
</dbReference>
<dbReference type="SMART" id="SM00254">
    <property type="entry name" value="ShKT"/>
    <property type="match status" value="3"/>
</dbReference>
<evidence type="ECO:0000259" key="1">
    <source>
        <dbReference type="PROSITE" id="PS50228"/>
    </source>
</evidence>
<dbReference type="Pfam" id="PF02140">
    <property type="entry name" value="SUEL_Lectin"/>
    <property type="match status" value="1"/>
</dbReference>
<dbReference type="InterPro" id="IPR008197">
    <property type="entry name" value="WAP_dom"/>
</dbReference>
<dbReference type="InterPro" id="IPR000922">
    <property type="entry name" value="Lectin_gal-bd_dom"/>
</dbReference>
<organism evidence="3 4">
    <name type="scientific">Paralvinella palmiformis</name>
    <dbReference type="NCBI Taxonomy" id="53620"/>
    <lineage>
        <taxon>Eukaryota</taxon>
        <taxon>Metazoa</taxon>
        <taxon>Spiralia</taxon>
        <taxon>Lophotrochozoa</taxon>
        <taxon>Annelida</taxon>
        <taxon>Polychaeta</taxon>
        <taxon>Sedentaria</taxon>
        <taxon>Canalipalpata</taxon>
        <taxon>Terebellida</taxon>
        <taxon>Terebelliformia</taxon>
        <taxon>Alvinellidae</taxon>
        <taxon>Paralvinella</taxon>
    </lineage>
</organism>
<dbReference type="GO" id="GO:0030246">
    <property type="term" value="F:carbohydrate binding"/>
    <property type="evidence" value="ECO:0007669"/>
    <property type="project" value="InterPro"/>
</dbReference>